<dbReference type="PANTHER" id="PTHR12385">
    <property type="entry name" value="CHOLINE TRANSPORTER-LIKE (SLC FAMILY 44)"/>
    <property type="match status" value="1"/>
</dbReference>
<feature type="transmembrane region" description="Helical" evidence="6">
    <location>
        <begin position="205"/>
        <end position="226"/>
    </location>
</feature>
<comment type="subcellular location">
    <subcellularLocation>
        <location evidence="6">Cell membrane</location>
        <topology evidence="6">Multi-pass membrane protein</topology>
    </subcellularLocation>
    <subcellularLocation>
        <location evidence="1">Membrane</location>
        <topology evidence="1">Multi-pass membrane protein</topology>
    </subcellularLocation>
</comment>
<comment type="similarity">
    <text evidence="2 6">Belongs to the CTL (choline transporter-like) family.</text>
</comment>
<feature type="transmembrane region" description="Helical" evidence="6">
    <location>
        <begin position="560"/>
        <end position="582"/>
    </location>
</feature>
<feature type="transmembrane region" description="Helical" evidence="6">
    <location>
        <begin position="25"/>
        <end position="48"/>
    </location>
</feature>
<evidence type="ECO:0000313" key="9">
    <source>
        <dbReference type="RefSeq" id="XP_014669995.1"/>
    </source>
</evidence>
<reference evidence="8 9" key="1">
    <citation type="submission" date="2025-05" db="UniProtKB">
        <authorList>
            <consortium name="RefSeq"/>
        </authorList>
    </citation>
    <scope>IDENTIFICATION</scope>
</reference>
<protein>
    <recommendedName>
        <fullName evidence="6">Choline transporter-like protein</fullName>
    </recommendedName>
</protein>
<sequence length="648" mass="72961">MGCCCAKEEEENVNPMKKPRGCTDVVALMLFLLFWGGMIVIAAFSFTFGDAKRLIYGYDSYGNICGKNNTPIMNLTYSGIDMTDKKYVFFFDLWSVRESRCICVRECPPATISTRTMLEDYARESGSFLCDYDVPINDYSNQMLAPGGTKGPCPKLNVPKQLPVLNRCIPADIAEVGAEVMEDVYAFLNDNDLVQSVLMDLGNGWSLMILLSFIAVLLSLIIMVMMHWMAAVIVYLLCILAMLGSLVGTALLWFNYVIVKKKLDSTVEERTLVSWCSDETLFLTFSIVATVLTVILFLIILVMFKRMKLTVALFGEAGKVVRSMPCLLMQPLYTFLVLIAFILYWMTVMMFLNTAGAIIKDPETNETKFQKAPWLQSFWWYQVVGFLWTCEFILGCQQMVVAGAVASWYFTRDKNELKDPIGKSRCRLIIHHLGTVALGAFIITLVKLPRLILIWVQEKLKGGDSNSTCTEWCLKCCTCCLWCLEKCLIYLNHNAYTITAYEGSSFCPAAKKAFNTLFSNALQVAAINSVGDFVLFLGKLAITGFTGLIGILIFQNQPGYNYYAILVLIVCVFAFFIAHCFLSVYEMVIDTLFLCFCEDQNMNDGSSGREYYMEKSLMEFVNNSTAALKRLENPSTPRDGTAEERNSM</sequence>
<dbReference type="RefSeq" id="XP_014669995.1">
    <property type="nucleotide sequence ID" value="XM_014814509.1"/>
</dbReference>
<comment type="function">
    <text evidence="6">Choline transporter.</text>
</comment>
<evidence type="ECO:0000256" key="1">
    <source>
        <dbReference type="ARBA" id="ARBA00004141"/>
    </source>
</evidence>
<evidence type="ECO:0000313" key="8">
    <source>
        <dbReference type="RefSeq" id="XP_014669993.1"/>
    </source>
</evidence>
<evidence type="ECO:0000256" key="5">
    <source>
        <dbReference type="ARBA" id="ARBA00023136"/>
    </source>
</evidence>
<dbReference type="InterPro" id="IPR007603">
    <property type="entry name" value="Choline_transptr-like"/>
</dbReference>
<dbReference type="PANTHER" id="PTHR12385:SF12">
    <property type="entry name" value="CHOLINE TRANSPORTER-LIKE PROTEIN"/>
    <property type="match status" value="1"/>
</dbReference>
<evidence type="ECO:0000256" key="3">
    <source>
        <dbReference type="ARBA" id="ARBA00022692"/>
    </source>
</evidence>
<feature type="transmembrane region" description="Helical" evidence="6">
    <location>
        <begin position="429"/>
        <end position="448"/>
    </location>
</feature>
<keyword evidence="5 6" id="KW-0472">Membrane</keyword>
<feature type="transmembrane region" description="Helical" evidence="6">
    <location>
        <begin position="533"/>
        <end position="554"/>
    </location>
</feature>
<name>A0ABM1ECS4_PRICU</name>
<feature type="transmembrane region" description="Helical" evidence="6">
    <location>
        <begin position="232"/>
        <end position="259"/>
    </location>
</feature>
<keyword evidence="4 6" id="KW-1133">Transmembrane helix</keyword>
<organism evidence="7 9">
    <name type="scientific">Priapulus caudatus</name>
    <name type="common">Priapulid worm</name>
    <dbReference type="NCBI Taxonomy" id="37621"/>
    <lineage>
        <taxon>Eukaryota</taxon>
        <taxon>Metazoa</taxon>
        <taxon>Ecdysozoa</taxon>
        <taxon>Scalidophora</taxon>
        <taxon>Priapulida</taxon>
        <taxon>Priapulimorpha</taxon>
        <taxon>Priapulimorphida</taxon>
        <taxon>Priapulidae</taxon>
        <taxon>Priapulus</taxon>
    </lineage>
</organism>
<proteinExistence type="inferred from homology"/>
<feature type="transmembrane region" description="Helical" evidence="6">
    <location>
        <begin position="280"/>
        <end position="304"/>
    </location>
</feature>
<feature type="transmembrane region" description="Helical" evidence="6">
    <location>
        <begin position="332"/>
        <end position="359"/>
    </location>
</feature>
<dbReference type="Proteomes" id="UP000695022">
    <property type="component" value="Unplaced"/>
</dbReference>
<feature type="transmembrane region" description="Helical" evidence="6">
    <location>
        <begin position="379"/>
        <end position="409"/>
    </location>
</feature>
<gene>
    <name evidence="8 9" type="primary">LOC106811000</name>
</gene>
<evidence type="ECO:0000313" key="7">
    <source>
        <dbReference type="Proteomes" id="UP000695022"/>
    </source>
</evidence>
<dbReference type="Pfam" id="PF04515">
    <property type="entry name" value="Choline_transpo"/>
    <property type="match status" value="1"/>
</dbReference>
<evidence type="ECO:0000256" key="2">
    <source>
        <dbReference type="ARBA" id="ARBA00007168"/>
    </source>
</evidence>
<keyword evidence="3 6" id="KW-0812">Transmembrane</keyword>
<evidence type="ECO:0000256" key="6">
    <source>
        <dbReference type="RuleBase" id="RU368066"/>
    </source>
</evidence>
<dbReference type="RefSeq" id="XP_014669993.1">
    <property type="nucleotide sequence ID" value="XM_014814507.1"/>
</dbReference>
<dbReference type="GeneID" id="106811000"/>
<evidence type="ECO:0000256" key="4">
    <source>
        <dbReference type="ARBA" id="ARBA00022989"/>
    </source>
</evidence>
<keyword evidence="7" id="KW-1185">Reference proteome</keyword>
<accession>A0ABM1ECS4</accession>